<feature type="transmembrane region" description="Helical" evidence="1">
    <location>
        <begin position="12"/>
        <end position="35"/>
    </location>
</feature>
<name>A0ABR8UI68_9GAMM</name>
<evidence type="ECO:0000313" key="3">
    <source>
        <dbReference type="Proteomes" id="UP000647183"/>
    </source>
</evidence>
<reference evidence="2 3" key="1">
    <citation type="submission" date="2020-08" db="EMBL/GenBank/DDBJ databases">
        <title>A Genomic Blueprint of the Chicken Gut Microbiome.</title>
        <authorList>
            <person name="Gilroy R."/>
            <person name="Ravi A."/>
            <person name="Getino M."/>
            <person name="Pursley I."/>
            <person name="Horton D.L."/>
            <person name="Alikhan N.-F."/>
            <person name="Baker D."/>
            <person name="Gharbi K."/>
            <person name="Hall N."/>
            <person name="Watson M."/>
            <person name="Adriaenssens E.M."/>
            <person name="Foster-Nyarko E."/>
            <person name="Jarju S."/>
            <person name="Secka A."/>
            <person name="Antonio M."/>
            <person name="Oren A."/>
            <person name="Chaudhuri R."/>
            <person name="La Ragione R.M."/>
            <person name="Hildebrand F."/>
            <person name="Pallen M.J."/>
        </authorList>
    </citation>
    <scope>NUCLEOTIDE SEQUENCE [LARGE SCALE GENOMIC DNA]</scope>
    <source>
        <strain evidence="2 3">Sa2BVA3</strain>
    </source>
</reference>
<dbReference type="Proteomes" id="UP000647183">
    <property type="component" value="Unassembled WGS sequence"/>
</dbReference>
<evidence type="ECO:0008006" key="4">
    <source>
        <dbReference type="Google" id="ProtNLM"/>
    </source>
</evidence>
<keyword evidence="1" id="KW-0472">Membrane</keyword>
<keyword evidence="1" id="KW-0812">Transmembrane</keyword>
<dbReference type="EMBL" id="JACSQJ010000002">
    <property type="protein sequence ID" value="MBD7987722.1"/>
    <property type="molecule type" value="Genomic_DNA"/>
</dbReference>
<organism evidence="2 3">
    <name type="scientific">Luteimonas colneyensis</name>
    <dbReference type="NCBI Taxonomy" id="2762230"/>
    <lineage>
        <taxon>Bacteria</taxon>
        <taxon>Pseudomonadati</taxon>
        <taxon>Pseudomonadota</taxon>
        <taxon>Gammaproteobacteria</taxon>
        <taxon>Lysobacterales</taxon>
        <taxon>Lysobacteraceae</taxon>
        <taxon>Luteimonas</taxon>
    </lineage>
</organism>
<proteinExistence type="predicted"/>
<gene>
    <name evidence="2" type="ORF">H9645_06725</name>
</gene>
<evidence type="ECO:0000256" key="1">
    <source>
        <dbReference type="SAM" id="Phobius"/>
    </source>
</evidence>
<keyword evidence="3" id="KW-1185">Reference proteome</keyword>
<dbReference type="RefSeq" id="WP_191728925.1">
    <property type="nucleotide sequence ID" value="NZ_JACSQJ010000002.1"/>
</dbReference>
<sequence length="52" mass="5860">MHPVFVELFARPVGWLLIGGTLIMVGIGIGVPLFIRYRERVERAAAERAPKR</sequence>
<accession>A0ABR8UI68</accession>
<protein>
    <recommendedName>
        <fullName evidence="4">DUF3149 domain-containing protein</fullName>
    </recommendedName>
</protein>
<keyword evidence="1" id="KW-1133">Transmembrane helix</keyword>
<evidence type="ECO:0000313" key="2">
    <source>
        <dbReference type="EMBL" id="MBD7987722.1"/>
    </source>
</evidence>
<comment type="caution">
    <text evidence="2">The sequence shown here is derived from an EMBL/GenBank/DDBJ whole genome shotgun (WGS) entry which is preliminary data.</text>
</comment>